<keyword evidence="1" id="KW-0812">Transmembrane</keyword>
<keyword evidence="3" id="KW-1185">Reference proteome</keyword>
<dbReference type="EMBL" id="KV448859">
    <property type="protein sequence ID" value="OAX33012.1"/>
    <property type="molecule type" value="Genomic_DNA"/>
</dbReference>
<protein>
    <submittedName>
        <fullName evidence="2">Uncharacterized protein</fullName>
    </submittedName>
</protein>
<evidence type="ECO:0000313" key="2">
    <source>
        <dbReference type="EMBL" id="OAX33012.1"/>
    </source>
</evidence>
<gene>
    <name evidence="2" type="ORF">K503DRAFT_776073</name>
</gene>
<accession>A0A1B7MK95</accession>
<name>A0A1B7MK95_9AGAM</name>
<keyword evidence="1" id="KW-1133">Transmembrane helix</keyword>
<evidence type="ECO:0000313" key="3">
    <source>
        <dbReference type="Proteomes" id="UP000092154"/>
    </source>
</evidence>
<dbReference type="AlphaFoldDB" id="A0A1B7MK95"/>
<keyword evidence="1" id="KW-0472">Membrane</keyword>
<organism evidence="2 3">
    <name type="scientific">Rhizopogon vinicolor AM-OR11-026</name>
    <dbReference type="NCBI Taxonomy" id="1314800"/>
    <lineage>
        <taxon>Eukaryota</taxon>
        <taxon>Fungi</taxon>
        <taxon>Dikarya</taxon>
        <taxon>Basidiomycota</taxon>
        <taxon>Agaricomycotina</taxon>
        <taxon>Agaricomycetes</taxon>
        <taxon>Agaricomycetidae</taxon>
        <taxon>Boletales</taxon>
        <taxon>Suillineae</taxon>
        <taxon>Rhizopogonaceae</taxon>
        <taxon>Rhizopogon</taxon>
    </lineage>
</organism>
<reference evidence="2 3" key="1">
    <citation type="submission" date="2016-06" db="EMBL/GenBank/DDBJ databases">
        <title>Comparative genomics of the ectomycorrhizal sister species Rhizopogon vinicolor and Rhizopogon vesiculosus (Basidiomycota: Boletales) reveals a divergence of the mating type B locus.</title>
        <authorList>
            <consortium name="DOE Joint Genome Institute"/>
            <person name="Mujic A.B."/>
            <person name="Kuo A."/>
            <person name="Tritt A."/>
            <person name="Lipzen A."/>
            <person name="Chen C."/>
            <person name="Johnson J."/>
            <person name="Sharma A."/>
            <person name="Barry K."/>
            <person name="Grigoriev I.V."/>
            <person name="Spatafora J.W."/>
        </authorList>
    </citation>
    <scope>NUCLEOTIDE SEQUENCE [LARGE SCALE GENOMIC DNA]</scope>
    <source>
        <strain evidence="2 3">AM-OR11-026</strain>
    </source>
</reference>
<dbReference type="InParanoid" id="A0A1B7MK95"/>
<proteinExistence type="predicted"/>
<dbReference type="Proteomes" id="UP000092154">
    <property type="component" value="Unassembled WGS sequence"/>
</dbReference>
<evidence type="ECO:0000256" key="1">
    <source>
        <dbReference type="SAM" id="Phobius"/>
    </source>
</evidence>
<feature type="transmembrane region" description="Helical" evidence="1">
    <location>
        <begin position="39"/>
        <end position="61"/>
    </location>
</feature>
<sequence>MNTLRKGYELRTGDRGESEKEIIIICNGRAFGRSIRLDIAFLSHSTMLIHPFGFIAVSTIYL</sequence>